<evidence type="ECO:0000313" key="3">
    <source>
        <dbReference type="Proteomes" id="UP001303046"/>
    </source>
</evidence>
<name>A0ABR1CB04_NECAM</name>
<protein>
    <submittedName>
        <fullName evidence="2">Uncharacterized protein</fullName>
    </submittedName>
</protein>
<evidence type="ECO:0000313" key="2">
    <source>
        <dbReference type="EMBL" id="KAK6735664.1"/>
    </source>
</evidence>
<keyword evidence="3" id="KW-1185">Reference proteome</keyword>
<feature type="region of interest" description="Disordered" evidence="1">
    <location>
        <begin position="81"/>
        <end position="123"/>
    </location>
</feature>
<reference evidence="2 3" key="1">
    <citation type="submission" date="2023-08" db="EMBL/GenBank/DDBJ databases">
        <title>A Necator americanus chromosomal reference genome.</title>
        <authorList>
            <person name="Ilik V."/>
            <person name="Petrzelkova K.J."/>
            <person name="Pardy F."/>
            <person name="Fuh T."/>
            <person name="Niatou-Singa F.S."/>
            <person name="Gouil Q."/>
            <person name="Baker L."/>
            <person name="Ritchie M.E."/>
            <person name="Jex A.R."/>
            <person name="Gazzola D."/>
            <person name="Li H."/>
            <person name="Toshio Fujiwara R."/>
            <person name="Zhan B."/>
            <person name="Aroian R.V."/>
            <person name="Pafco B."/>
            <person name="Schwarz E.M."/>
        </authorList>
    </citation>
    <scope>NUCLEOTIDE SEQUENCE [LARGE SCALE GENOMIC DNA]</scope>
    <source>
        <strain evidence="2 3">Aroian</strain>
        <tissue evidence="2">Whole animal</tissue>
    </source>
</reference>
<gene>
    <name evidence="2" type="primary">Necator_chrII.g6517</name>
    <name evidence="2" type="ORF">RB195_018724</name>
</gene>
<feature type="compositionally biased region" description="Basic and acidic residues" evidence="1">
    <location>
        <begin position="81"/>
        <end position="103"/>
    </location>
</feature>
<comment type="caution">
    <text evidence="2">The sequence shown here is derived from an EMBL/GenBank/DDBJ whole genome shotgun (WGS) entry which is preliminary data.</text>
</comment>
<dbReference type="Proteomes" id="UP001303046">
    <property type="component" value="Unassembled WGS sequence"/>
</dbReference>
<dbReference type="EMBL" id="JAVFWL010000002">
    <property type="protein sequence ID" value="KAK6735664.1"/>
    <property type="molecule type" value="Genomic_DNA"/>
</dbReference>
<proteinExistence type="predicted"/>
<accession>A0ABR1CB04</accession>
<organism evidence="2 3">
    <name type="scientific">Necator americanus</name>
    <name type="common">Human hookworm</name>
    <dbReference type="NCBI Taxonomy" id="51031"/>
    <lineage>
        <taxon>Eukaryota</taxon>
        <taxon>Metazoa</taxon>
        <taxon>Ecdysozoa</taxon>
        <taxon>Nematoda</taxon>
        <taxon>Chromadorea</taxon>
        <taxon>Rhabditida</taxon>
        <taxon>Rhabditina</taxon>
        <taxon>Rhabditomorpha</taxon>
        <taxon>Strongyloidea</taxon>
        <taxon>Ancylostomatidae</taxon>
        <taxon>Bunostominae</taxon>
        <taxon>Necator</taxon>
    </lineage>
</organism>
<evidence type="ECO:0000256" key="1">
    <source>
        <dbReference type="SAM" id="MobiDB-lite"/>
    </source>
</evidence>
<sequence length="311" mass="35882">MTSSRLCQPDDVVLDLLGLHHQIFDGRFRCKLPIHILQVRKLWFRVGGQLFSCHENCGEATTDEYFYRRILTINDETKERECDKTQQRKPAKACEAKPAKHLWDPTGQNDMKHRPLRKRPRSEAVPWGQRLESRWNHGELQRNPPLLTLIVVIPPMTNPVSDDFPLDDCAYVPPLISHCIFTIDALRSHDPSSATEILQKRCLLCPLQPIGENSDIFDFIVVGEFVETRPTNYHIFRVSPLTIKVLNIDLKNNKHIEAPISAIFQELKKIGLWNYQTELYLKRSSEEVLQQYQFSNISDVGGAQHGHGEKL</sequence>